<sequence>MDSEETTNGGPPVIKMDQDWNSDGDDWSEEADDDAEPTKCLFCEEVSPSVESAIKHLQVKHRVDLLELKRKFLMDCYSYIKMINYIRINKSQDSEFRNADTPFWDDKKYLKPGDYEPWLTFDFESFGENIPASQEKQKLVYAFDDFESMKALVLRLEDELKDKNTLLQQAAQDIGTMRSGFQNLVEKEPNPETADSKSKESGNSVGSIPLERDSNYFSSYSHYGIHHEMLSDEVRTSSYRDALLGNAEFLKGKTVLDVGCGTSILSMFASKAGAEVVVAIDNSDIIYQAMEISKTNNFENIKFVKGRLEDTELPIDRFDVIVSEWMGYFLIFEGMLDSIIYARDKHLKLGGTLLPNRCNISIVGHGDEARHQHYISYWKDVYGFDMSCMQKEVLREAMIDIAKPEFVLTEPVVIVDYDLMKVDVNYSNFSFNFNLLVLKDGRMTSIVGYFDTFFDLPNKVWFSTSPEAKTTHWKQVTFFFKDPVDVKKNDQIKGTITCKRSIRDKRSLTVRIKIFDKDYTYNLD</sequence>
<dbReference type="SUPFAM" id="SSF57667">
    <property type="entry name" value="beta-beta-alpha zinc fingers"/>
    <property type="match status" value="1"/>
</dbReference>
<feature type="compositionally biased region" description="Basic and acidic residues" evidence="13">
    <location>
        <begin position="187"/>
        <end position="200"/>
    </location>
</feature>
<evidence type="ECO:0000313" key="17">
    <source>
        <dbReference type="EMBL" id="CAD7093004.1"/>
    </source>
</evidence>
<dbReference type="PANTHER" id="PTHR11006:SF53">
    <property type="entry name" value="PROTEIN ARGININE N-METHYLTRANSFERASE 3"/>
    <property type="match status" value="1"/>
</dbReference>
<evidence type="ECO:0000259" key="16">
    <source>
        <dbReference type="Pfam" id="PF22528"/>
    </source>
</evidence>
<evidence type="ECO:0000256" key="6">
    <source>
        <dbReference type="ARBA" id="ARBA00022691"/>
    </source>
</evidence>
<evidence type="ECO:0000256" key="7">
    <source>
        <dbReference type="ARBA" id="ARBA00022723"/>
    </source>
</evidence>
<dbReference type="SUPFAM" id="SSF53335">
    <property type="entry name" value="S-adenosyl-L-methionine-dependent methyltransferases"/>
    <property type="match status" value="1"/>
</dbReference>
<dbReference type="EMBL" id="LR899014">
    <property type="protein sequence ID" value="CAD7093004.1"/>
    <property type="molecule type" value="Genomic_DNA"/>
</dbReference>
<evidence type="ECO:0000259" key="14">
    <source>
        <dbReference type="Pfam" id="PF13847"/>
    </source>
</evidence>
<accession>A0A7R8Z105</accession>
<dbReference type="InterPro" id="IPR036236">
    <property type="entry name" value="Znf_C2H2_sf"/>
</dbReference>
<keyword evidence="4 12" id="KW-0489">Methyltransferase</keyword>
<feature type="domain" description="Methyltransferase" evidence="14">
    <location>
        <begin position="251"/>
        <end position="324"/>
    </location>
</feature>
<evidence type="ECO:0000259" key="15">
    <source>
        <dbReference type="Pfam" id="PF21137"/>
    </source>
</evidence>
<dbReference type="GO" id="GO:0042054">
    <property type="term" value="F:histone methyltransferase activity"/>
    <property type="evidence" value="ECO:0007669"/>
    <property type="project" value="TreeGrafter"/>
</dbReference>
<dbReference type="InterPro" id="IPR025714">
    <property type="entry name" value="Methyltranfer_dom"/>
</dbReference>
<comment type="catalytic activity">
    <reaction evidence="10">
        <text>L-arginyl-[protein] + 2 S-adenosyl-L-methionine = N(omega),N(omega)-dimethyl-L-arginyl-[protein] + 2 S-adenosyl-L-homocysteine + 2 H(+)</text>
        <dbReference type="Rhea" id="RHEA:48096"/>
        <dbReference type="Rhea" id="RHEA-COMP:10532"/>
        <dbReference type="Rhea" id="RHEA-COMP:11991"/>
        <dbReference type="ChEBI" id="CHEBI:15378"/>
        <dbReference type="ChEBI" id="CHEBI:29965"/>
        <dbReference type="ChEBI" id="CHEBI:57856"/>
        <dbReference type="ChEBI" id="CHEBI:59789"/>
        <dbReference type="ChEBI" id="CHEBI:61897"/>
        <dbReference type="EC" id="2.1.1.319"/>
    </reaction>
    <physiologicalReaction direction="left-to-right" evidence="10">
        <dbReference type="Rhea" id="RHEA:48097"/>
    </physiologicalReaction>
</comment>
<dbReference type="FunFam" id="3.40.50.150:FF:000003">
    <property type="entry name" value="Blast:Protein arginine N-methyltransferase 1"/>
    <property type="match status" value="1"/>
</dbReference>
<evidence type="ECO:0000256" key="12">
    <source>
        <dbReference type="PROSITE-ProRule" id="PRU01015"/>
    </source>
</evidence>
<keyword evidence="8" id="KW-0863">Zinc-finger</keyword>
<comment type="subcellular location">
    <subcellularLocation>
        <location evidence="1">Cytoplasm</location>
        <location evidence="1">Cytosol</location>
    </subcellularLocation>
</comment>
<comment type="catalytic activity">
    <reaction evidence="11">
        <text>L-arginyl-[protein] + S-adenosyl-L-methionine = N(omega)-methyl-L-arginyl-[protein] + S-adenosyl-L-homocysteine + H(+)</text>
        <dbReference type="Rhea" id="RHEA:48100"/>
        <dbReference type="Rhea" id="RHEA-COMP:10532"/>
        <dbReference type="Rhea" id="RHEA-COMP:11990"/>
        <dbReference type="ChEBI" id="CHEBI:15378"/>
        <dbReference type="ChEBI" id="CHEBI:29965"/>
        <dbReference type="ChEBI" id="CHEBI:57856"/>
        <dbReference type="ChEBI" id="CHEBI:59789"/>
        <dbReference type="ChEBI" id="CHEBI:65280"/>
    </reaction>
    <physiologicalReaction direction="left-to-right" evidence="11">
        <dbReference type="Rhea" id="RHEA:48101"/>
    </physiologicalReaction>
</comment>
<evidence type="ECO:0000256" key="9">
    <source>
        <dbReference type="ARBA" id="ARBA00022833"/>
    </source>
</evidence>
<evidence type="ECO:0000256" key="2">
    <source>
        <dbReference type="ARBA" id="ARBA00011925"/>
    </source>
</evidence>
<evidence type="ECO:0000313" key="18">
    <source>
        <dbReference type="Proteomes" id="UP000594454"/>
    </source>
</evidence>
<reference evidence="17 18" key="1">
    <citation type="submission" date="2020-11" db="EMBL/GenBank/DDBJ databases">
        <authorList>
            <person name="Wallbank WR R."/>
            <person name="Pardo Diaz C."/>
            <person name="Kozak K."/>
            <person name="Martin S."/>
            <person name="Jiggins C."/>
            <person name="Moest M."/>
            <person name="Warren A I."/>
            <person name="Generalovic N T."/>
            <person name="Byers J.R.P. K."/>
            <person name="Montejo-Kovacevich G."/>
            <person name="Yen C E."/>
        </authorList>
    </citation>
    <scope>NUCLEOTIDE SEQUENCE [LARGE SCALE GENOMIC DNA]</scope>
</reference>
<evidence type="ECO:0000256" key="13">
    <source>
        <dbReference type="SAM" id="MobiDB-lite"/>
    </source>
</evidence>
<dbReference type="InterPro" id="IPR025799">
    <property type="entry name" value="Arg_MeTrfase"/>
</dbReference>
<keyword evidence="5 12" id="KW-0808">Transferase</keyword>
<organism evidence="17 18">
    <name type="scientific">Hermetia illucens</name>
    <name type="common">Black soldier fly</name>
    <dbReference type="NCBI Taxonomy" id="343691"/>
    <lineage>
        <taxon>Eukaryota</taxon>
        <taxon>Metazoa</taxon>
        <taxon>Ecdysozoa</taxon>
        <taxon>Arthropoda</taxon>
        <taxon>Hexapoda</taxon>
        <taxon>Insecta</taxon>
        <taxon>Pterygota</taxon>
        <taxon>Neoptera</taxon>
        <taxon>Endopterygota</taxon>
        <taxon>Diptera</taxon>
        <taxon>Brachycera</taxon>
        <taxon>Stratiomyomorpha</taxon>
        <taxon>Stratiomyidae</taxon>
        <taxon>Hermetiinae</taxon>
        <taxon>Hermetia</taxon>
    </lineage>
</organism>
<dbReference type="Proteomes" id="UP000594454">
    <property type="component" value="Chromosome 6"/>
</dbReference>
<name>A0A7R8Z105_HERIL</name>
<evidence type="ECO:0000256" key="1">
    <source>
        <dbReference type="ARBA" id="ARBA00004514"/>
    </source>
</evidence>
<proteinExistence type="predicted"/>
<dbReference type="GO" id="GO:0008270">
    <property type="term" value="F:zinc ion binding"/>
    <property type="evidence" value="ECO:0007669"/>
    <property type="project" value="UniProtKB-KW"/>
</dbReference>
<dbReference type="OrthoDB" id="7848332at2759"/>
<keyword evidence="7" id="KW-0479">Metal-binding</keyword>
<dbReference type="OMA" id="YSHFAIH"/>
<dbReference type="Gene3D" id="2.70.160.11">
    <property type="entry name" value="Hnrnp arginine n-methyltransferase1"/>
    <property type="match status" value="1"/>
</dbReference>
<dbReference type="Pfam" id="PF13847">
    <property type="entry name" value="Methyltransf_31"/>
    <property type="match status" value="1"/>
</dbReference>
<feature type="region of interest" description="Disordered" evidence="13">
    <location>
        <begin position="1"/>
        <end position="34"/>
    </location>
</feature>
<dbReference type="GO" id="GO:0005634">
    <property type="term" value="C:nucleus"/>
    <property type="evidence" value="ECO:0007669"/>
    <property type="project" value="TreeGrafter"/>
</dbReference>
<dbReference type="GO" id="GO:0005829">
    <property type="term" value="C:cytosol"/>
    <property type="evidence" value="ECO:0007669"/>
    <property type="project" value="UniProtKB-SubCell"/>
</dbReference>
<feature type="region of interest" description="Disordered" evidence="13">
    <location>
        <begin position="187"/>
        <end position="207"/>
    </location>
</feature>
<feature type="domain" description="Protein arginine N-methyltransferase 3-like C2H2 zinc finger" evidence="15">
    <location>
        <begin position="68"/>
        <end position="112"/>
    </location>
</feature>
<evidence type="ECO:0000256" key="11">
    <source>
        <dbReference type="ARBA" id="ARBA00049303"/>
    </source>
</evidence>
<dbReference type="InterPro" id="IPR049482">
    <property type="entry name" value="ANM3-like_C2H2_Zf"/>
</dbReference>
<dbReference type="CDD" id="cd02440">
    <property type="entry name" value="AdoMet_MTases"/>
    <property type="match status" value="1"/>
</dbReference>
<dbReference type="InParanoid" id="A0A7R8Z105"/>
<dbReference type="EC" id="2.1.1.319" evidence="2"/>
<evidence type="ECO:0000256" key="10">
    <source>
        <dbReference type="ARBA" id="ARBA00047384"/>
    </source>
</evidence>
<dbReference type="InterPro" id="IPR029063">
    <property type="entry name" value="SAM-dependent_MTases_sf"/>
</dbReference>
<dbReference type="PANTHER" id="PTHR11006">
    <property type="entry name" value="PROTEIN ARGININE N-METHYLTRANSFERASE"/>
    <property type="match status" value="1"/>
</dbReference>
<keyword evidence="9" id="KW-0862">Zinc</keyword>
<dbReference type="GO" id="GO:0035242">
    <property type="term" value="F:protein-arginine omega-N asymmetric methyltransferase activity"/>
    <property type="evidence" value="ECO:0007669"/>
    <property type="project" value="UniProtKB-EC"/>
</dbReference>
<dbReference type="Pfam" id="PF22528">
    <property type="entry name" value="PRMT_C"/>
    <property type="match status" value="1"/>
</dbReference>
<feature type="compositionally biased region" description="Acidic residues" evidence="13">
    <location>
        <begin position="20"/>
        <end position="34"/>
    </location>
</feature>
<evidence type="ECO:0000256" key="3">
    <source>
        <dbReference type="ARBA" id="ARBA00022490"/>
    </source>
</evidence>
<dbReference type="InterPro" id="IPR055135">
    <property type="entry name" value="PRMT_dom"/>
</dbReference>
<protein>
    <recommendedName>
        <fullName evidence="2">type I protein arginine methyltransferase</fullName>
        <ecNumber evidence="2">2.1.1.319</ecNumber>
    </recommendedName>
</protein>
<dbReference type="GO" id="GO:0032259">
    <property type="term" value="P:methylation"/>
    <property type="evidence" value="ECO:0007669"/>
    <property type="project" value="UniProtKB-KW"/>
</dbReference>
<dbReference type="PROSITE" id="PS51678">
    <property type="entry name" value="SAM_MT_PRMT"/>
    <property type="match status" value="1"/>
</dbReference>
<keyword evidence="6 12" id="KW-0949">S-adenosyl-L-methionine</keyword>
<evidence type="ECO:0000256" key="8">
    <source>
        <dbReference type="ARBA" id="ARBA00022771"/>
    </source>
</evidence>
<dbReference type="FunCoup" id="A0A7R8Z105">
    <property type="interactions" value="1143"/>
</dbReference>
<dbReference type="AlphaFoldDB" id="A0A7R8Z105"/>
<evidence type="ECO:0000256" key="5">
    <source>
        <dbReference type="ARBA" id="ARBA00022679"/>
    </source>
</evidence>
<evidence type="ECO:0000256" key="4">
    <source>
        <dbReference type="ARBA" id="ARBA00022603"/>
    </source>
</evidence>
<keyword evidence="3" id="KW-0963">Cytoplasm</keyword>
<dbReference type="Pfam" id="PF21137">
    <property type="entry name" value="ANM3_C2H2_Zf"/>
    <property type="match status" value="1"/>
</dbReference>
<feature type="domain" description="Protein arginine N-methyltransferase" evidence="16">
    <location>
        <begin position="372"/>
        <end position="513"/>
    </location>
</feature>
<dbReference type="Gene3D" id="3.40.50.150">
    <property type="entry name" value="Vaccinia Virus protein VP39"/>
    <property type="match status" value="1"/>
</dbReference>
<gene>
    <name evidence="17" type="ORF">HERILL_LOCUS15320</name>
</gene>
<keyword evidence="18" id="KW-1185">Reference proteome</keyword>